<name>A0A7J8LED2_9ROSI</name>
<sequence>MNWDFPIGPGHFGASESFMMKKMSFKRMIWRSCRVKPCSTRHEIDIPKNKAFFRISQFIWDPTNPHFFLFKDQPFVSVFS</sequence>
<accession>A0A7J8LED2</accession>
<keyword evidence="2" id="KW-1185">Reference proteome</keyword>
<feature type="non-terminal residue" evidence="1">
    <location>
        <position position="80"/>
    </location>
</feature>
<dbReference type="EMBL" id="JABEZX010000002">
    <property type="protein sequence ID" value="MBA0550798.1"/>
    <property type="molecule type" value="Genomic_DNA"/>
</dbReference>
<reference evidence="1 2" key="1">
    <citation type="journal article" date="2019" name="Genome Biol. Evol.">
        <title>Insights into the evolution of the New World diploid cottons (Gossypium, subgenus Houzingenia) based on genome sequencing.</title>
        <authorList>
            <person name="Grover C.E."/>
            <person name="Arick M.A. 2nd"/>
            <person name="Thrash A."/>
            <person name="Conover J.L."/>
            <person name="Sanders W.S."/>
            <person name="Peterson D.G."/>
            <person name="Frelichowski J.E."/>
            <person name="Scheffler J.A."/>
            <person name="Scheffler B.E."/>
            <person name="Wendel J.F."/>
        </authorList>
    </citation>
    <scope>NUCLEOTIDE SEQUENCE [LARGE SCALE GENOMIC DNA]</scope>
    <source>
        <strain evidence="1">157</strain>
        <tissue evidence="1">Leaf</tissue>
    </source>
</reference>
<dbReference type="Proteomes" id="UP000593572">
    <property type="component" value="Unassembled WGS sequence"/>
</dbReference>
<protein>
    <submittedName>
        <fullName evidence="1">Uncharacterized protein</fullName>
    </submittedName>
</protein>
<evidence type="ECO:0000313" key="1">
    <source>
        <dbReference type="EMBL" id="MBA0550798.1"/>
    </source>
</evidence>
<evidence type="ECO:0000313" key="2">
    <source>
        <dbReference type="Proteomes" id="UP000593572"/>
    </source>
</evidence>
<organism evidence="1 2">
    <name type="scientific">Gossypium lobatum</name>
    <dbReference type="NCBI Taxonomy" id="34289"/>
    <lineage>
        <taxon>Eukaryota</taxon>
        <taxon>Viridiplantae</taxon>
        <taxon>Streptophyta</taxon>
        <taxon>Embryophyta</taxon>
        <taxon>Tracheophyta</taxon>
        <taxon>Spermatophyta</taxon>
        <taxon>Magnoliopsida</taxon>
        <taxon>eudicotyledons</taxon>
        <taxon>Gunneridae</taxon>
        <taxon>Pentapetalae</taxon>
        <taxon>rosids</taxon>
        <taxon>malvids</taxon>
        <taxon>Malvales</taxon>
        <taxon>Malvaceae</taxon>
        <taxon>Malvoideae</taxon>
        <taxon>Gossypium</taxon>
    </lineage>
</organism>
<dbReference type="AlphaFoldDB" id="A0A7J8LED2"/>
<gene>
    <name evidence="1" type="ORF">Golob_021712</name>
</gene>
<proteinExistence type="predicted"/>
<comment type="caution">
    <text evidence="1">The sequence shown here is derived from an EMBL/GenBank/DDBJ whole genome shotgun (WGS) entry which is preliminary data.</text>
</comment>